<evidence type="ECO:0000313" key="11">
    <source>
        <dbReference type="Proteomes" id="UP000386466"/>
    </source>
</evidence>
<feature type="compositionally biased region" description="Polar residues" evidence="7">
    <location>
        <begin position="369"/>
        <end position="393"/>
    </location>
</feature>
<dbReference type="EMBL" id="CAAGRJ010015032">
    <property type="protein sequence ID" value="VFV30992.1"/>
    <property type="molecule type" value="Genomic_DNA"/>
</dbReference>
<evidence type="ECO:0000256" key="6">
    <source>
        <dbReference type="SAM" id="Coils"/>
    </source>
</evidence>
<keyword evidence="4 8" id="KW-1133">Transmembrane helix</keyword>
<organism evidence="10 11">
    <name type="scientific">Lynx pardinus</name>
    <name type="common">Iberian lynx</name>
    <name type="synonym">Felis pardina</name>
    <dbReference type="NCBI Taxonomy" id="191816"/>
    <lineage>
        <taxon>Eukaryota</taxon>
        <taxon>Metazoa</taxon>
        <taxon>Chordata</taxon>
        <taxon>Craniata</taxon>
        <taxon>Vertebrata</taxon>
        <taxon>Euteleostomi</taxon>
        <taxon>Mammalia</taxon>
        <taxon>Eutheria</taxon>
        <taxon>Laurasiatheria</taxon>
        <taxon>Carnivora</taxon>
        <taxon>Feliformia</taxon>
        <taxon>Felidae</taxon>
        <taxon>Felinae</taxon>
        <taxon>Lynx</taxon>
    </lineage>
</organism>
<feature type="transmembrane region" description="Helical" evidence="8">
    <location>
        <begin position="32"/>
        <end position="52"/>
    </location>
</feature>
<dbReference type="InterPro" id="IPR040248">
    <property type="entry name" value="RRBP1"/>
</dbReference>
<dbReference type="GO" id="GO:0015031">
    <property type="term" value="P:protein transport"/>
    <property type="evidence" value="ECO:0007669"/>
    <property type="project" value="InterPro"/>
</dbReference>
<evidence type="ECO:0000256" key="5">
    <source>
        <dbReference type="ARBA" id="ARBA00023136"/>
    </source>
</evidence>
<dbReference type="Proteomes" id="UP000386466">
    <property type="component" value="Unassembled WGS sequence"/>
</dbReference>
<evidence type="ECO:0000256" key="1">
    <source>
        <dbReference type="ARBA" id="ARBA00004389"/>
    </source>
</evidence>
<keyword evidence="11" id="KW-1185">Reference proteome</keyword>
<dbReference type="InterPro" id="IPR007794">
    <property type="entry name" value="Rib_rcpt_KP"/>
</dbReference>
<gene>
    <name evidence="10" type="ORF">LYPA_23C000878</name>
</gene>
<sequence length="1279" mass="136912">MLVLRAQLEGIAGVITLVKGKQARMDIYDTQTLGVVVFGGFMVVSAIGIFLVSTFSMKETSYEEALANQRKEMAKTHHQKVEKKKKEKTVEKKGKTKKKEEKPNGKIPDHEPAPNVTILLKDPVRAPAVAVAPTPVQPPVVIAPVAPVPAVPQEKLASSPKDKKKKEKKVAKVEPAVSSVVNSIQVLTSKAAILETAPKEVPMVVVPPVGAKASTPATGTAQGKKAEGAQNQNKKAEGVQNQNKKAEGTPNQGKKAEGAPNQGKKAEGAQNQGKKTEGTPNQGKKTEGAPNQGKKAEGAPNQGKKAEGAQNQGKKAEGAQNQGKKAEGAQNQGKKADSVASQGTKAEAVASQGKKAEGAPNQGKKAEGTPTQGKKSEGSPNQGKKADTSANQGKRTESAPIQGKNADMVQSQEAPKQEAPAKKKSGSKKKAPPDSDSPLYLPYKTLVSTVGSMVFNEGEAQRLIEILSEKAGVIQDTWHKATQKGDPVAILKRQLEEKEKLLATEQEDAAAAKSKLRELNKELAAEKAKAAAGEAKVKKQLVAREQEITAVQARMQASYREHVKEVQQLQGKIRTLQEQLENGPNTQLARLQQENSILRDALNQATSQVESKQNAELAKLRQELSKVSKELVEKSEAARQEEQQRKALETKAAAFEKQVLQLQVSHKESEEALQKRLDEVSRELCRSQTSHASLRADAEKAQEQQQQMAAASVTRCNSGGLLGLHPAPWALGMSGEEGAEAVPWAPLESLCSVDVIGGSGRGLTRSQVAPAVTSLSPFSLKELESQVRCLEKETTELKEAVEQQKVKNNVTSGPLSCLLWQLPRSLLPGKVSEAPRSRASPVLVPAVGLQPQAVAPEATAYSVGSVVFLHTLNSLLTLRNWAFWNGARDYPCPLESSHRVPTQIPRLEPLPALRGQCCFRFRLEAQCLGGHHALNRGLHLEGIRDRDIGSVCAEPVHRLSLPFGFLSCVCAVSIRGHLAPGEGSTAGFGAKHVDGTSVGPSEFGSGAPAVESLCRPPEGPVRVCVARWACVWLCICTNPPSLFQVRQQLSEMQSHVEDGDVAGSPAVPPEAPPAEQDPVEVRAGCGPELEQPAQTCQDPKTHCVWWLEAAWSWRKQWESSLSNTWIGGVGSQDGWDQARSKQVNLSSLGLGGQHQPVLLRGCLEQALSPFITLLSLRPVTGVGVARERAHTLTAGPARWGGCQRRAIQELASTACFGTSVCQESNPPEGTSVGGRHGNPETQAACSQAGSLRTEQSSRGQAVLPSICRTLTWSRLLWAT</sequence>
<comment type="subcellular location">
    <subcellularLocation>
        <location evidence="1">Endoplasmic reticulum membrane</location>
        <topology evidence="1">Single-pass membrane protein</topology>
    </subcellularLocation>
</comment>
<evidence type="ECO:0000259" key="9">
    <source>
        <dbReference type="Pfam" id="PF05104"/>
    </source>
</evidence>
<feature type="compositionally biased region" description="Polar residues" evidence="7">
    <location>
        <begin position="309"/>
        <end position="344"/>
    </location>
</feature>
<dbReference type="AlphaFoldDB" id="A0A485NLL5"/>
<feature type="region of interest" description="Disordered" evidence="7">
    <location>
        <begin position="1226"/>
        <end position="1250"/>
    </location>
</feature>
<protein>
    <submittedName>
        <fullName evidence="10">Ribosome-binding protein 1 isoform</fullName>
    </submittedName>
</protein>
<dbReference type="PANTHER" id="PTHR18939">
    <property type="entry name" value="RIBOSOME BINDING PROTEIN-1"/>
    <property type="match status" value="1"/>
</dbReference>
<feature type="region of interest" description="Disordered" evidence="7">
    <location>
        <begin position="194"/>
        <end position="441"/>
    </location>
</feature>
<dbReference type="PANTHER" id="PTHR18939:SF4">
    <property type="entry name" value="RIBOSOME-BINDING PROTEIN 1"/>
    <property type="match status" value="1"/>
</dbReference>
<keyword evidence="3" id="KW-0256">Endoplasmic reticulum</keyword>
<evidence type="ECO:0000256" key="4">
    <source>
        <dbReference type="ARBA" id="ARBA00022989"/>
    </source>
</evidence>
<accession>A0A485NLL5</accession>
<name>A0A485NLL5_LYNPA</name>
<keyword evidence="6" id="KW-0175">Coiled coil</keyword>
<feature type="region of interest" description="Disordered" evidence="7">
    <location>
        <begin position="1054"/>
        <end position="1078"/>
    </location>
</feature>
<evidence type="ECO:0000256" key="3">
    <source>
        <dbReference type="ARBA" id="ARBA00022824"/>
    </source>
</evidence>
<feature type="region of interest" description="Disordered" evidence="7">
    <location>
        <begin position="153"/>
        <end position="176"/>
    </location>
</feature>
<evidence type="ECO:0000256" key="7">
    <source>
        <dbReference type="SAM" id="MobiDB-lite"/>
    </source>
</evidence>
<feature type="compositionally biased region" description="Polar residues" evidence="7">
    <location>
        <begin position="229"/>
        <end position="243"/>
    </location>
</feature>
<reference evidence="10 11" key="1">
    <citation type="submission" date="2019-01" db="EMBL/GenBank/DDBJ databases">
        <authorList>
            <person name="Alioto T."/>
            <person name="Alioto T."/>
        </authorList>
    </citation>
    <scope>NUCLEOTIDE SEQUENCE [LARGE SCALE GENOMIC DNA]</scope>
</reference>
<feature type="compositionally biased region" description="Basic and acidic residues" evidence="7">
    <location>
        <begin position="88"/>
        <end position="112"/>
    </location>
</feature>
<proteinExistence type="predicted"/>
<feature type="coiled-coil region" evidence="6">
    <location>
        <begin position="780"/>
        <end position="807"/>
    </location>
</feature>
<evidence type="ECO:0000256" key="8">
    <source>
        <dbReference type="SAM" id="Phobius"/>
    </source>
</evidence>
<feature type="compositionally biased region" description="Polar residues" evidence="7">
    <location>
        <begin position="1239"/>
        <end position="1250"/>
    </location>
</feature>
<feature type="compositionally biased region" description="Basic residues" evidence="7">
    <location>
        <begin position="76"/>
        <end position="87"/>
    </location>
</feature>
<dbReference type="Pfam" id="PF05104">
    <property type="entry name" value="Rib_recp_KP_reg"/>
    <property type="match status" value="1"/>
</dbReference>
<keyword evidence="5 8" id="KW-0472">Membrane</keyword>
<keyword evidence="2 8" id="KW-0812">Transmembrane</keyword>
<feature type="coiled-coil region" evidence="6">
    <location>
        <begin position="488"/>
        <end position="658"/>
    </location>
</feature>
<feature type="domain" description="Ribosome receptor lysine/proline rich" evidence="9">
    <location>
        <begin position="57"/>
        <end position="191"/>
    </location>
</feature>
<feature type="region of interest" description="Disordered" evidence="7">
    <location>
        <begin position="70"/>
        <end position="114"/>
    </location>
</feature>
<evidence type="ECO:0000256" key="2">
    <source>
        <dbReference type="ARBA" id="ARBA00022692"/>
    </source>
</evidence>
<dbReference type="GO" id="GO:0005789">
    <property type="term" value="C:endoplasmic reticulum membrane"/>
    <property type="evidence" value="ECO:0007669"/>
    <property type="project" value="UniProtKB-SubCell"/>
</dbReference>
<feature type="compositionally biased region" description="Polar residues" evidence="7">
    <location>
        <begin position="269"/>
        <end position="283"/>
    </location>
</feature>
<evidence type="ECO:0000313" key="10">
    <source>
        <dbReference type="EMBL" id="VFV30992.1"/>
    </source>
</evidence>